<gene>
    <name evidence="12" type="ORF">EZM97_18280</name>
</gene>
<keyword evidence="13" id="KW-1185">Reference proteome</keyword>
<dbReference type="GO" id="GO:0003755">
    <property type="term" value="F:peptidyl-prolyl cis-trans isomerase activity"/>
    <property type="evidence" value="ECO:0007669"/>
    <property type="project" value="UniProtKB-UniRule"/>
</dbReference>
<evidence type="ECO:0000256" key="3">
    <source>
        <dbReference type="ARBA" id="ARBA00006577"/>
    </source>
</evidence>
<keyword evidence="7 9" id="KW-0413">Isomerase</keyword>
<dbReference type="SUPFAM" id="SSF54534">
    <property type="entry name" value="FKBP-like"/>
    <property type="match status" value="1"/>
</dbReference>
<comment type="subcellular location">
    <subcellularLocation>
        <location evidence="2">Cytoplasm</location>
    </subcellularLocation>
</comment>
<name>A0A4R0YRZ4_9GAMM</name>
<accession>A0A4R0YRZ4</accession>
<comment type="catalytic activity">
    <reaction evidence="1 9 10">
        <text>[protein]-peptidylproline (omega=180) = [protein]-peptidylproline (omega=0)</text>
        <dbReference type="Rhea" id="RHEA:16237"/>
        <dbReference type="Rhea" id="RHEA-COMP:10747"/>
        <dbReference type="Rhea" id="RHEA-COMP:10748"/>
        <dbReference type="ChEBI" id="CHEBI:83833"/>
        <dbReference type="ChEBI" id="CHEBI:83834"/>
        <dbReference type="EC" id="5.2.1.8"/>
    </reaction>
</comment>
<dbReference type="RefSeq" id="WP_131409148.1">
    <property type="nucleotide sequence ID" value="NZ_SJTG01000002.1"/>
</dbReference>
<dbReference type="Proteomes" id="UP000291822">
    <property type="component" value="Unassembled WGS sequence"/>
</dbReference>
<organism evidence="12 13">
    <name type="scientific">Dyella soli</name>
    <dbReference type="NCBI Taxonomy" id="522319"/>
    <lineage>
        <taxon>Bacteria</taxon>
        <taxon>Pseudomonadati</taxon>
        <taxon>Pseudomonadota</taxon>
        <taxon>Gammaproteobacteria</taxon>
        <taxon>Lysobacterales</taxon>
        <taxon>Rhodanobacteraceae</taxon>
        <taxon>Dyella</taxon>
    </lineage>
</organism>
<reference evidence="12 13" key="1">
    <citation type="submission" date="2019-02" db="EMBL/GenBank/DDBJ databases">
        <title>Dyella amyloliquefaciens sp. nov., isolated from forest soil.</title>
        <authorList>
            <person name="Gao Z.-H."/>
            <person name="Qiu L.-H."/>
        </authorList>
    </citation>
    <scope>NUCLEOTIDE SEQUENCE [LARGE SCALE GENOMIC DNA]</scope>
    <source>
        <strain evidence="12 13">KACC 12747</strain>
    </source>
</reference>
<sequence>MKAGKDKVISLHYTLTVDGEKVESSLDRNEPLWVLLGHGQLIPGLEKALEDHEAGASLQVEVAPAEGYGERQPGMTQRVPKKYFQQGGKLKPGMTTVLALKEGGHRVVVVQKVGMTTVDVDLNHPMAGKTLNFDVTINEVREGTEEEIAHGHAHPPGAEAH</sequence>
<dbReference type="AlphaFoldDB" id="A0A4R0YRZ4"/>
<keyword evidence="5 9" id="KW-0697">Rotamase</keyword>
<proteinExistence type="inferred from homology"/>
<evidence type="ECO:0000256" key="4">
    <source>
        <dbReference type="ARBA" id="ARBA00022490"/>
    </source>
</evidence>
<keyword evidence="6" id="KW-0143">Chaperone</keyword>
<dbReference type="InterPro" id="IPR046357">
    <property type="entry name" value="PPIase_dom_sf"/>
</dbReference>
<dbReference type="PANTHER" id="PTHR47861">
    <property type="entry name" value="FKBP-TYPE PEPTIDYL-PROLYL CIS-TRANS ISOMERASE SLYD"/>
    <property type="match status" value="1"/>
</dbReference>
<dbReference type="Pfam" id="PF00254">
    <property type="entry name" value="FKBP_C"/>
    <property type="match status" value="1"/>
</dbReference>
<dbReference type="Gene3D" id="3.10.50.40">
    <property type="match status" value="1"/>
</dbReference>
<evidence type="ECO:0000256" key="1">
    <source>
        <dbReference type="ARBA" id="ARBA00000971"/>
    </source>
</evidence>
<evidence type="ECO:0000256" key="7">
    <source>
        <dbReference type="ARBA" id="ARBA00023235"/>
    </source>
</evidence>
<dbReference type="PROSITE" id="PS50059">
    <property type="entry name" value="FKBP_PPIASE"/>
    <property type="match status" value="1"/>
</dbReference>
<dbReference type="GO" id="GO:0005737">
    <property type="term" value="C:cytoplasm"/>
    <property type="evidence" value="ECO:0007669"/>
    <property type="project" value="UniProtKB-SubCell"/>
</dbReference>
<evidence type="ECO:0000313" key="13">
    <source>
        <dbReference type="Proteomes" id="UP000291822"/>
    </source>
</evidence>
<evidence type="ECO:0000256" key="8">
    <source>
        <dbReference type="ARBA" id="ARBA00037071"/>
    </source>
</evidence>
<evidence type="ECO:0000256" key="2">
    <source>
        <dbReference type="ARBA" id="ARBA00004496"/>
    </source>
</evidence>
<comment type="caution">
    <text evidence="12">The sequence shown here is derived from an EMBL/GenBank/DDBJ whole genome shotgun (WGS) entry which is preliminary data.</text>
</comment>
<dbReference type="GO" id="GO:0042026">
    <property type="term" value="P:protein refolding"/>
    <property type="evidence" value="ECO:0007669"/>
    <property type="project" value="UniProtKB-ARBA"/>
</dbReference>
<comment type="similarity">
    <text evidence="3 10">Belongs to the FKBP-type PPIase family.</text>
</comment>
<keyword evidence="4" id="KW-0963">Cytoplasm</keyword>
<dbReference type="PANTHER" id="PTHR47861:SF3">
    <property type="entry name" value="FKBP-TYPE PEPTIDYL-PROLYL CIS-TRANS ISOMERASE SLYD"/>
    <property type="match status" value="1"/>
</dbReference>
<dbReference type="InterPro" id="IPR001179">
    <property type="entry name" value="PPIase_FKBP_dom"/>
</dbReference>
<evidence type="ECO:0000256" key="9">
    <source>
        <dbReference type="PROSITE-ProRule" id="PRU00277"/>
    </source>
</evidence>
<evidence type="ECO:0000256" key="6">
    <source>
        <dbReference type="ARBA" id="ARBA00023186"/>
    </source>
</evidence>
<evidence type="ECO:0000259" key="11">
    <source>
        <dbReference type="PROSITE" id="PS50059"/>
    </source>
</evidence>
<dbReference type="EC" id="5.2.1.8" evidence="10"/>
<feature type="domain" description="PPIase FKBP-type" evidence="11">
    <location>
        <begin position="6"/>
        <end position="80"/>
    </location>
</feature>
<protein>
    <recommendedName>
        <fullName evidence="10">Peptidyl-prolyl cis-trans isomerase</fullName>
        <ecNumber evidence="10">5.2.1.8</ecNumber>
    </recommendedName>
</protein>
<comment type="function">
    <text evidence="8">Also involved in hydrogenase metallocenter assembly, probably by participating in the nickel insertion step. This function in hydrogenase biosynthesis requires chaperone activity and the presence of the metal-binding domain, but not PPIase activity.</text>
</comment>
<evidence type="ECO:0000256" key="5">
    <source>
        <dbReference type="ARBA" id="ARBA00023110"/>
    </source>
</evidence>
<evidence type="ECO:0000256" key="10">
    <source>
        <dbReference type="RuleBase" id="RU003915"/>
    </source>
</evidence>
<evidence type="ECO:0000313" key="12">
    <source>
        <dbReference type="EMBL" id="TCI10795.1"/>
    </source>
</evidence>
<dbReference type="EMBL" id="SJTG01000002">
    <property type="protein sequence ID" value="TCI10795.1"/>
    <property type="molecule type" value="Genomic_DNA"/>
</dbReference>